<dbReference type="EMBL" id="HF935887">
    <property type="protein sequence ID" value="CCX13705.1"/>
    <property type="molecule type" value="Genomic_DNA"/>
</dbReference>
<organism evidence="2 3">
    <name type="scientific">Pyronema omphalodes (strain CBS 100304)</name>
    <name type="common">Pyronema confluens</name>
    <dbReference type="NCBI Taxonomy" id="1076935"/>
    <lineage>
        <taxon>Eukaryota</taxon>
        <taxon>Fungi</taxon>
        <taxon>Dikarya</taxon>
        <taxon>Ascomycota</taxon>
        <taxon>Pezizomycotina</taxon>
        <taxon>Pezizomycetes</taxon>
        <taxon>Pezizales</taxon>
        <taxon>Pyronemataceae</taxon>
        <taxon>Pyronema</taxon>
    </lineage>
</organism>
<proteinExistence type="predicted"/>
<dbReference type="Proteomes" id="UP000018144">
    <property type="component" value="Unassembled WGS sequence"/>
</dbReference>
<name>U4LLB7_PYROM</name>
<keyword evidence="3" id="KW-1185">Reference proteome</keyword>
<protein>
    <submittedName>
        <fullName evidence="2">Uncharacterized protein</fullName>
    </submittedName>
</protein>
<dbReference type="AlphaFoldDB" id="U4LLB7"/>
<evidence type="ECO:0000313" key="2">
    <source>
        <dbReference type="EMBL" id="CCX13705.1"/>
    </source>
</evidence>
<feature type="region of interest" description="Disordered" evidence="1">
    <location>
        <begin position="1"/>
        <end position="92"/>
    </location>
</feature>
<accession>U4LLB7</accession>
<evidence type="ECO:0000313" key="3">
    <source>
        <dbReference type="Proteomes" id="UP000018144"/>
    </source>
</evidence>
<gene>
    <name evidence="2" type="ORF">PCON_13298</name>
</gene>
<feature type="compositionally biased region" description="Polar residues" evidence="1">
    <location>
        <begin position="82"/>
        <end position="92"/>
    </location>
</feature>
<sequence length="92" mass="10010">MAPVRPPRDLARPGKAQQGPAKVPGEPVDERKQQALPTNPKKISANETNKLPSLKAAPKNADGRLRKGWMRGPRTFAGHLRTTLTSQAPRAQ</sequence>
<evidence type="ECO:0000256" key="1">
    <source>
        <dbReference type="SAM" id="MobiDB-lite"/>
    </source>
</evidence>
<feature type="compositionally biased region" description="Basic and acidic residues" evidence="1">
    <location>
        <begin position="1"/>
        <end position="12"/>
    </location>
</feature>
<reference evidence="2 3" key="1">
    <citation type="journal article" date="2013" name="PLoS Genet.">
        <title>The genome and development-dependent transcriptomes of Pyronema confluens: a window into fungal evolution.</title>
        <authorList>
            <person name="Traeger S."/>
            <person name="Altegoer F."/>
            <person name="Freitag M."/>
            <person name="Gabaldon T."/>
            <person name="Kempken F."/>
            <person name="Kumar A."/>
            <person name="Marcet-Houben M."/>
            <person name="Poggeler S."/>
            <person name="Stajich J.E."/>
            <person name="Nowrousian M."/>
        </authorList>
    </citation>
    <scope>NUCLEOTIDE SEQUENCE [LARGE SCALE GENOMIC DNA]</scope>
    <source>
        <strain evidence="3">CBS 100304</strain>
        <tissue evidence="2">Vegetative mycelium</tissue>
    </source>
</reference>